<keyword evidence="5 9" id="KW-0547">Nucleotide-binding</keyword>
<dbReference type="InterPro" id="IPR003439">
    <property type="entry name" value="ABC_transporter-like_ATP-bd"/>
</dbReference>
<comment type="similarity">
    <text evidence="2 9">Belongs to the ABC transporter superfamily.</text>
</comment>
<dbReference type="SMART" id="SM00382">
    <property type="entry name" value="AAA"/>
    <property type="match status" value="1"/>
</dbReference>
<evidence type="ECO:0000256" key="7">
    <source>
        <dbReference type="ARBA" id="ARBA00022967"/>
    </source>
</evidence>
<dbReference type="STRING" id="115783.SAMN02745119_00301"/>
<dbReference type="OrthoDB" id="9782163at2"/>
<dbReference type="Pfam" id="PF00005">
    <property type="entry name" value="ABC_tran"/>
    <property type="match status" value="1"/>
</dbReference>
<dbReference type="InterPro" id="IPR015856">
    <property type="entry name" value="ABC_transpr_CbiO/EcfA_su"/>
</dbReference>
<proteinExistence type="inferred from homology"/>
<evidence type="ECO:0000256" key="4">
    <source>
        <dbReference type="ARBA" id="ARBA00022475"/>
    </source>
</evidence>
<dbReference type="InterPro" id="IPR017871">
    <property type="entry name" value="ABC_transporter-like_CS"/>
</dbReference>
<keyword evidence="6 9" id="KW-0067">ATP-binding</keyword>
<keyword evidence="4 9" id="KW-1003">Cell membrane</keyword>
<evidence type="ECO:0000256" key="2">
    <source>
        <dbReference type="ARBA" id="ARBA00005417"/>
    </source>
</evidence>
<dbReference type="InterPro" id="IPR027417">
    <property type="entry name" value="P-loop_NTPase"/>
</dbReference>
<evidence type="ECO:0000313" key="12">
    <source>
        <dbReference type="Proteomes" id="UP000190102"/>
    </source>
</evidence>
<dbReference type="EMBL" id="FUWR01000001">
    <property type="protein sequence ID" value="SJZ37336.1"/>
    <property type="molecule type" value="Genomic_DNA"/>
</dbReference>
<evidence type="ECO:0000256" key="1">
    <source>
        <dbReference type="ARBA" id="ARBA00004202"/>
    </source>
</evidence>
<evidence type="ECO:0000259" key="10">
    <source>
        <dbReference type="PROSITE" id="PS50893"/>
    </source>
</evidence>
<keyword evidence="7" id="KW-1278">Translocase</keyword>
<dbReference type="AlphaFoldDB" id="A0A1T4K4J5"/>
<dbReference type="GO" id="GO:0006824">
    <property type="term" value="P:cobalt ion transport"/>
    <property type="evidence" value="ECO:0007669"/>
    <property type="project" value="InterPro"/>
</dbReference>
<evidence type="ECO:0000256" key="5">
    <source>
        <dbReference type="ARBA" id="ARBA00022741"/>
    </source>
</evidence>
<dbReference type="PANTHER" id="PTHR43553:SF24">
    <property type="entry name" value="ENERGY-COUPLING FACTOR TRANSPORTER ATP-BINDING PROTEIN ECFA1"/>
    <property type="match status" value="1"/>
</dbReference>
<feature type="domain" description="ABC transporter" evidence="10">
    <location>
        <begin position="7"/>
        <end position="242"/>
    </location>
</feature>
<organism evidence="11 12">
    <name type="scientific">Trichlorobacter thiogenes</name>
    <dbReference type="NCBI Taxonomy" id="115783"/>
    <lineage>
        <taxon>Bacteria</taxon>
        <taxon>Pseudomonadati</taxon>
        <taxon>Thermodesulfobacteriota</taxon>
        <taxon>Desulfuromonadia</taxon>
        <taxon>Geobacterales</taxon>
        <taxon>Geobacteraceae</taxon>
        <taxon>Trichlorobacter</taxon>
    </lineage>
</organism>
<dbReference type="InterPro" id="IPR005876">
    <property type="entry name" value="Co_trans_ATP-bd"/>
</dbReference>
<evidence type="ECO:0000313" key="11">
    <source>
        <dbReference type="EMBL" id="SJZ37336.1"/>
    </source>
</evidence>
<keyword evidence="8 9" id="KW-0472">Membrane</keyword>
<protein>
    <recommendedName>
        <fullName evidence="9">ABC transporter ATP-binding protein</fullName>
    </recommendedName>
</protein>
<dbReference type="InterPro" id="IPR003593">
    <property type="entry name" value="AAA+_ATPase"/>
</dbReference>
<dbReference type="GO" id="GO:0005524">
    <property type="term" value="F:ATP binding"/>
    <property type="evidence" value="ECO:0007669"/>
    <property type="project" value="UniProtKB-UniRule"/>
</dbReference>
<dbReference type="PROSITE" id="PS50893">
    <property type="entry name" value="ABC_TRANSPORTER_2"/>
    <property type="match status" value="1"/>
</dbReference>
<gene>
    <name evidence="11" type="ORF">SAMN02745119_00301</name>
</gene>
<keyword evidence="3 9" id="KW-0813">Transport</keyword>
<dbReference type="GO" id="GO:0043190">
    <property type="term" value="C:ATP-binding cassette (ABC) transporter complex"/>
    <property type="evidence" value="ECO:0007669"/>
    <property type="project" value="TreeGrafter"/>
</dbReference>
<dbReference type="FunFam" id="3.40.50.300:FF:000224">
    <property type="entry name" value="Energy-coupling factor transporter ATP-binding protein EcfA"/>
    <property type="match status" value="1"/>
</dbReference>
<comment type="function">
    <text evidence="9">Part of an ABC transporter complex. Responsible for energy coupling to the transport system.</text>
</comment>
<evidence type="ECO:0000256" key="6">
    <source>
        <dbReference type="ARBA" id="ARBA00022840"/>
    </source>
</evidence>
<evidence type="ECO:0000256" key="3">
    <source>
        <dbReference type="ARBA" id="ARBA00022448"/>
    </source>
</evidence>
<dbReference type="PANTHER" id="PTHR43553">
    <property type="entry name" value="HEAVY METAL TRANSPORTER"/>
    <property type="match status" value="1"/>
</dbReference>
<dbReference type="CDD" id="cd03225">
    <property type="entry name" value="ABC_cobalt_CbiO_domain1"/>
    <property type="match status" value="1"/>
</dbReference>
<dbReference type="SUPFAM" id="SSF52540">
    <property type="entry name" value="P-loop containing nucleoside triphosphate hydrolases"/>
    <property type="match status" value="1"/>
</dbReference>
<evidence type="ECO:0000256" key="9">
    <source>
        <dbReference type="RuleBase" id="RU364103"/>
    </source>
</evidence>
<dbReference type="InterPro" id="IPR050095">
    <property type="entry name" value="ECF_ABC_transporter_ATP-bd"/>
</dbReference>
<reference evidence="12" key="1">
    <citation type="submission" date="2017-02" db="EMBL/GenBank/DDBJ databases">
        <authorList>
            <person name="Varghese N."/>
            <person name="Submissions S."/>
        </authorList>
    </citation>
    <scope>NUCLEOTIDE SEQUENCE [LARGE SCALE GENOMIC DNA]</scope>
    <source>
        <strain evidence="12">ATCC BAA-34</strain>
    </source>
</reference>
<keyword evidence="12" id="KW-1185">Reference proteome</keyword>
<dbReference type="Gene3D" id="3.40.50.300">
    <property type="entry name" value="P-loop containing nucleotide triphosphate hydrolases"/>
    <property type="match status" value="1"/>
</dbReference>
<name>A0A1T4K4J5_9BACT</name>
<sequence length="286" mass="31050">MTMPELFRLAAVSYRYPDGSNGLDQCSLTIRRGSRTAVMGVNGAGKTTLLLQLNGILRPVDGTVCFNGLPLDYSRLGLQRLRSQVGLLFQNPDSQLLSASVQEDVSFGPINLGLGTAEVRARVATALQTVGMGAYADKPVHALSHGQKKRVCIAGLLAMEPEVLILDEPMAGLDQPMQDELEAILETLHRRGMTIIIASHDIDFIYRWSDQMLLLANGSCMHALQTGQLPDLLHLFSGQALGIPAVITVYQSLLEQRLIPAEAVPPRSISELTALIRQQSVSVRSI</sequence>
<accession>A0A1T4K4J5</accession>
<dbReference type="Proteomes" id="UP000190102">
    <property type="component" value="Unassembled WGS sequence"/>
</dbReference>
<comment type="subcellular location">
    <subcellularLocation>
        <location evidence="1 9">Cell membrane</location>
        <topology evidence="1 9">Peripheral membrane protein</topology>
    </subcellularLocation>
</comment>
<dbReference type="GO" id="GO:0016887">
    <property type="term" value="F:ATP hydrolysis activity"/>
    <property type="evidence" value="ECO:0007669"/>
    <property type="project" value="InterPro"/>
</dbReference>
<dbReference type="NCBIfam" id="TIGR01166">
    <property type="entry name" value="cbiO"/>
    <property type="match status" value="1"/>
</dbReference>
<evidence type="ECO:0000256" key="8">
    <source>
        <dbReference type="ARBA" id="ARBA00023136"/>
    </source>
</evidence>
<dbReference type="GO" id="GO:0042626">
    <property type="term" value="F:ATPase-coupled transmembrane transporter activity"/>
    <property type="evidence" value="ECO:0007669"/>
    <property type="project" value="TreeGrafter"/>
</dbReference>
<dbReference type="PROSITE" id="PS00211">
    <property type="entry name" value="ABC_TRANSPORTER_1"/>
    <property type="match status" value="1"/>
</dbReference>